<sequence>MSSNQKNCKHHEYRIIDGYEVLGDVVSCPTKDNCKSKNRNQEEEEKTEPDYANFDPKEEDDNDFPYNSYIGGRTQTEVERYLKKNIAFFFYHKMSESSLMNNLKIHLHLYMAYKNIKGEIFHFRVKNFLSLDIYNRNYYYLNGPYGKGPQFDDLKSLIKYYKIKTENVRKQEIKDD</sequence>
<feature type="region of interest" description="Disordered" evidence="1">
    <location>
        <begin position="31"/>
        <end position="66"/>
    </location>
</feature>
<dbReference type="Proteomes" id="UP000035681">
    <property type="component" value="Unplaced"/>
</dbReference>
<name>A0A0K0DXJ4_STRER</name>
<proteinExistence type="predicted"/>
<evidence type="ECO:0000313" key="4">
    <source>
        <dbReference type="WBParaSite" id="TCONS_00006364.p1"/>
    </source>
</evidence>
<protein>
    <submittedName>
        <fullName evidence="3 4">SH2 domain-containing protein</fullName>
    </submittedName>
</protein>
<evidence type="ECO:0000313" key="3">
    <source>
        <dbReference type="WBParaSite" id="SSTP_0000195900.1"/>
    </source>
</evidence>
<dbReference type="PANTHER" id="PTHR31128:SF9">
    <property type="entry name" value="DUF3444 DOMAIN-CONTAINING PROTEIN-RELATED"/>
    <property type="match status" value="1"/>
</dbReference>
<dbReference type="WBParaSite" id="TCONS_00006364.p1">
    <property type="protein sequence ID" value="TCONS_00006364.p1"/>
    <property type="gene ID" value="XLOC_004517"/>
</dbReference>
<reference evidence="3" key="1">
    <citation type="submission" date="2015-08" db="UniProtKB">
        <authorList>
            <consortium name="WormBaseParasite"/>
        </authorList>
    </citation>
    <scope>IDENTIFICATION</scope>
</reference>
<dbReference type="WBParaSite" id="SSTP_0000195900.1">
    <property type="protein sequence ID" value="SSTP_0000195900.1"/>
    <property type="gene ID" value="SSTP_0000195900"/>
</dbReference>
<feature type="compositionally biased region" description="Basic and acidic residues" evidence="1">
    <location>
        <begin position="32"/>
        <end position="41"/>
    </location>
</feature>
<dbReference type="AlphaFoldDB" id="A0A0K0DXJ4"/>
<accession>A0A0K0DXJ4</accession>
<organism evidence="3">
    <name type="scientific">Strongyloides stercoralis</name>
    <name type="common">Threadworm</name>
    <dbReference type="NCBI Taxonomy" id="6248"/>
    <lineage>
        <taxon>Eukaryota</taxon>
        <taxon>Metazoa</taxon>
        <taxon>Ecdysozoa</taxon>
        <taxon>Nematoda</taxon>
        <taxon>Chromadorea</taxon>
        <taxon>Rhabditida</taxon>
        <taxon>Tylenchina</taxon>
        <taxon>Panagrolaimomorpha</taxon>
        <taxon>Strongyloidoidea</taxon>
        <taxon>Strongyloididae</taxon>
        <taxon>Strongyloides</taxon>
    </lineage>
</organism>
<evidence type="ECO:0000256" key="1">
    <source>
        <dbReference type="SAM" id="MobiDB-lite"/>
    </source>
</evidence>
<dbReference type="PANTHER" id="PTHR31128">
    <property type="entry name" value="PROTEIN CBR-CLEC-135-RELATED"/>
    <property type="match status" value="1"/>
</dbReference>
<keyword evidence="2" id="KW-1185">Reference proteome</keyword>
<evidence type="ECO:0000313" key="2">
    <source>
        <dbReference type="Proteomes" id="UP000035681"/>
    </source>
</evidence>